<dbReference type="eggNOG" id="arCOG05652">
    <property type="taxonomic scope" value="Archaea"/>
</dbReference>
<evidence type="ECO:0000313" key="3">
    <source>
        <dbReference type="EMBL" id="ACB40654.1"/>
    </source>
</evidence>
<name>B1YAK5_PYRNV</name>
<keyword evidence="2" id="KW-0812">Transmembrane</keyword>
<feature type="transmembrane region" description="Helical" evidence="2">
    <location>
        <begin position="95"/>
        <end position="119"/>
    </location>
</feature>
<proteinExistence type="predicted"/>
<organism evidence="3 4">
    <name type="scientific">Pyrobaculum neutrophilum (strain DSM 2338 / JCM 9278 / NBRC 100436 / V24Sta)</name>
    <name type="common">Thermoproteus neutrophilus</name>
    <dbReference type="NCBI Taxonomy" id="444157"/>
    <lineage>
        <taxon>Archaea</taxon>
        <taxon>Thermoproteota</taxon>
        <taxon>Thermoprotei</taxon>
        <taxon>Thermoproteales</taxon>
        <taxon>Thermoproteaceae</taxon>
        <taxon>Pyrobaculum</taxon>
    </lineage>
</organism>
<keyword evidence="4" id="KW-1185">Reference proteome</keyword>
<evidence type="ECO:0000256" key="2">
    <source>
        <dbReference type="SAM" id="Phobius"/>
    </source>
</evidence>
<sequence length="153" mass="16295">MAVDDKEQDKPLRRPPPPRQPPVQPIPPQPPPPPPQYQQPIPPPPPPPGAYPIPPPTVRTQRTAPPPPPPQPSQPASQPETVARRGVKAEKTQPLPLVGIIIAVVAALMGVITTVFSVFNEALSIPLLAAAVAGTNIAMIIIAMAIWRLLGRK</sequence>
<feature type="compositionally biased region" description="Pro residues" evidence="1">
    <location>
        <begin position="64"/>
        <end position="73"/>
    </location>
</feature>
<keyword evidence="2" id="KW-1133">Transmembrane helix</keyword>
<feature type="compositionally biased region" description="Basic and acidic residues" evidence="1">
    <location>
        <begin position="1"/>
        <end position="12"/>
    </location>
</feature>
<dbReference type="OrthoDB" id="386448at2157"/>
<reference evidence="3" key="1">
    <citation type="submission" date="2008-03" db="EMBL/GenBank/DDBJ databases">
        <title>Complete sequence of Thermoproteus neutrophilus V24Sta.</title>
        <authorList>
            <consortium name="US DOE Joint Genome Institute"/>
            <person name="Copeland A."/>
            <person name="Lucas S."/>
            <person name="Lapidus A."/>
            <person name="Glavina del Rio T."/>
            <person name="Dalin E."/>
            <person name="Tice H."/>
            <person name="Bruce D."/>
            <person name="Goodwin L."/>
            <person name="Pitluck S."/>
            <person name="Sims D."/>
            <person name="Brettin T."/>
            <person name="Detter J.C."/>
            <person name="Han C."/>
            <person name="Kuske C.R."/>
            <person name="Schmutz J."/>
            <person name="Larimer F."/>
            <person name="Land M."/>
            <person name="Hauser L."/>
            <person name="Kyrpides N."/>
            <person name="Mikhailova N."/>
            <person name="Biddle J.F."/>
            <person name="Zhang Z."/>
            <person name="Fitz-Gibbon S.T."/>
            <person name="Lowe T.M."/>
            <person name="Saltikov C."/>
            <person name="House C.H."/>
            <person name="Richardson P."/>
        </authorList>
    </citation>
    <scope>NUCLEOTIDE SEQUENCE [LARGE SCALE GENOMIC DNA]</scope>
    <source>
        <strain evidence="3">V24Sta</strain>
    </source>
</reference>
<dbReference type="GeneID" id="6164676"/>
<dbReference type="PRINTS" id="PR01217">
    <property type="entry name" value="PRICHEXTENSN"/>
</dbReference>
<evidence type="ECO:0000256" key="1">
    <source>
        <dbReference type="SAM" id="MobiDB-lite"/>
    </source>
</evidence>
<dbReference type="HOGENOM" id="CLU_1631721_0_0_2"/>
<protein>
    <submittedName>
        <fullName evidence="3">Uncharacterized protein</fullName>
    </submittedName>
</protein>
<dbReference type="KEGG" id="tne:Tneu_1736"/>
<feature type="compositionally biased region" description="Pro residues" evidence="1">
    <location>
        <begin position="14"/>
        <end position="57"/>
    </location>
</feature>
<feature type="region of interest" description="Disordered" evidence="1">
    <location>
        <begin position="1"/>
        <end position="89"/>
    </location>
</feature>
<dbReference type="Proteomes" id="UP000001694">
    <property type="component" value="Chromosome"/>
</dbReference>
<accession>B1YAK5</accession>
<dbReference type="EMBL" id="CP001014">
    <property type="protein sequence ID" value="ACB40654.1"/>
    <property type="molecule type" value="Genomic_DNA"/>
</dbReference>
<gene>
    <name evidence="3" type="ordered locus">Tneu_1736</name>
</gene>
<evidence type="ECO:0000313" key="4">
    <source>
        <dbReference type="Proteomes" id="UP000001694"/>
    </source>
</evidence>
<keyword evidence="2" id="KW-0472">Membrane</keyword>
<dbReference type="RefSeq" id="WP_012351073.1">
    <property type="nucleotide sequence ID" value="NC_010525.1"/>
</dbReference>
<dbReference type="AlphaFoldDB" id="B1YAK5"/>
<feature type="transmembrane region" description="Helical" evidence="2">
    <location>
        <begin position="125"/>
        <end position="150"/>
    </location>
</feature>
<dbReference type="STRING" id="444157.Tneu_1736"/>